<dbReference type="CDD" id="cd22366">
    <property type="entry name" value="XisH-like"/>
    <property type="match status" value="1"/>
</dbReference>
<name>A0A7Z9BJG0_9CYAN</name>
<dbReference type="Pfam" id="PF08814">
    <property type="entry name" value="XisH"/>
    <property type="match status" value="1"/>
</dbReference>
<dbReference type="OrthoDB" id="456752at2"/>
<dbReference type="InterPro" id="IPR014919">
    <property type="entry name" value="XisH"/>
</dbReference>
<dbReference type="Gene3D" id="3.40.1350.10">
    <property type="match status" value="1"/>
</dbReference>
<dbReference type="InterPro" id="IPR011856">
    <property type="entry name" value="tRNA_endonuc-like_dom_sf"/>
</dbReference>
<dbReference type="SUPFAM" id="SSF52980">
    <property type="entry name" value="Restriction endonuclease-like"/>
    <property type="match status" value="1"/>
</dbReference>
<protein>
    <submittedName>
        <fullName evidence="1">FdxN element excision controlling factor protein (Modular protein)</fullName>
    </submittedName>
</protein>
<evidence type="ECO:0000313" key="2">
    <source>
        <dbReference type="Proteomes" id="UP000184550"/>
    </source>
</evidence>
<dbReference type="RefSeq" id="WP_083617682.1">
    <property type="nucleotide sequence ID" value="NZ_LR734832.1"/>
</dbReference>
<accession>A0A7Z9BJG0</accession>
<dbReference type="InterPro" id="IPR011335">
    <property type="entry name" value="Restrct_endonuc-II-like"/>
</dbReference>
<gene>
    <name evidence="1" type="ORF">PL8927_140202</name>
</gene>
<reference evidence="1" key="1">
    <citation type="submission" date="2019-10" db="EMBL/GenBank/DDBJ databases">
        <authorList>
            <consortium name="Genoscope - CEA"/>
            <person name="William W."/>
        </authorList>
    </citation>
    <scope>NUCLEOTIDE SEQUENCE [LARGE SCALE GENOMIC DNA]</scope>
    <source>
        <strain evidence="1">BBR_PRJEB10992</strain>
    </source>
</reference>
<proteinExistence type="predicted"/>
<organism evidence="1 2">
    <name type="scientific">Planktothrix serta PCC 8927</name>
    <dbReference type="NCBI Taxonomy" id="671068"/>
    <lineage>
        <taxon>Bacteria</taxon>
        <taxon>Bacillati</taxon>
        <taxon>Cyanobacteriota</taxon>
        <taxon>Cyanophyceae</taxon>
        <taxon>Oscillatoriophycideae</taxon>
        <taxon>Oscillatoriales</taxon>
        <taxon>Microcoleaceae</taxon>
        <taxon>Planktothrix</taxon>
    </lineage>
</organism>
<dbReference type="GO" id="GO:0003676">
    <property type="term" value="F:nucleic acid binding"/>
    <property type="evidence" value="ECO:0007669"/>
    <property type="project" value="InterPro"/>
</dbReference>
<evidence type="ECO:0000313" key="1">
    <source>
        <dbReference type="EMBL" id="VXD11611.1"/>
    </source>
</evidence>
<keyword evidence="2" id="KW-1185">Reference proteome</keyword>
<dbReference type="AlphaFoldDB" id="A0A7Z9BJG0"/>
<dbReference type="EMBL" id="CZCU02000046">
    <property type="protein sequence ID" value="VXD11611.1"/>
    <property type="molecule type" value="Genomic_DNA"/>
</dbReference>
<sequence length="138" mass="16205">MPAKDIFHAVVRLALEKERWTITHDPLYLKVDEDKLYLDLGAENNLLGAERYGQKIAVEIKSFLGLSLINDFHEAIGQAWNYKVVLEEQEPNRILYLAVPEDIYEEFFTRRLAQMSVTRMQLNLIVFNPIKKEIVIWK</sequence>
<comment type="caution">
    <text evidence="1">The sequence shown here is derived from an EMBL/GenBank/DDBJ whole genome shotgun (WGS) entry which is preliminary data.</text>
</comment>
<dbReference type="Proteomes" id="UP000184550">
    <property type="component" value="Unassembled WGS sequence"/>
</dbReference>